<dbReference type="InterPro" id="IPR050566">
    <property type="entry name" value="Deoxyribonucleoside_kinase"/>
</dbReference>
<dbReference type="InterPro" id="IPR027417">
    <property type="entry name" value="P-loop_NTPase"/>
</dbReference>
<dbReference type="Pfam" id="PF01712">
    <property type="entry name" value="dNK"/>
    <property type="match status" value="1"/>
</dbReference>
<dbReference type="SUPFAM" id="SSF52540">
    <property type="entry name" value="P-loop containing nucleoside triphosphate hydrolases"/>
    <property type="match status" value="1"/>
</dbReference>
<dbReference type="InterPro" id="IPR031314">
    <property type="entry name" value="DNK_dom"/>
</dbReference>
<dbReference type="InterPro" id="IPR002624">
    <property type="entry name" value="DCK/DGK"/>
</dbReference>
<dbReference type="PANTHER" id="PTHR10513:SF35">
    <property type="entry name" value="DEOXYADENOSINE KINASE"/>
    <property type="match status" value="1"/>
</dbReference>
<keyword evidence="4" id="KW-0418">Kinase</keyword>
<evidence type="ECO:0000313" key="5">
    <source>
        <dbReference type="Proteomes" id="UP000247715"/>
    </source>
</evidence>
<dbReference type="Gene3D" id="3.40.50.300">
    <property type="entry name" value="P-loop containing nucleotide triphosphate hydrolases"/>
    <property type="match status" value="1"/>
</dbReference>
<protein>
    <submittedName>
        <fullName evidence="4">Deoxyadenosine/deoxycytidine kinase</fullName>
    </submittedName>
</protein>
<dbReference type="Proteomes" id="UP000247715">
    <property type="component" value="Unassembled WGS sequence"/>
</dbReference>
<evidence type="ECO:0000313" key="4">
    <source>
        <dbReference type="EMBL" id="PYF43187.1"/>
    </source>
</evidence>
<comment type="caution">
    <text evidence="4">The sequence shown here is derived from an EMBL/GenBank/DDBJ whole genome shotgun (WGS) entry which is preliminary data.</text>
</comment>
<dbReference type="EMBL" id="QKLP01000004">
    <property type="protein sequence ID" value="PYF43187.1"/>
    <property type="molecule type" value="Genomic_DNA"/>
</dbReference>
<dbReference type="PIRSF" id="PIRSF000705">
    <property type="entry name" value="DNK"/>
    <property type="match status" value="1"/>
</dbReference>
<dbReference type="GO" id="GO:0019136">
    <property type="term" value="F:deoxynucleoside kinase activity"/>
    <property type="evidence" value="ECO:0007669"/>
    <property type="project" value="InterPro"/>
</dbReference>
<dbReference type="GO" id="GO:0005737">
    <property type="term" value="C:cytoplasm"/>
    <property type="evidence" value="ECO:0007669"/>
    <property type="project" value="TreeGrafter"/>
</dbReference>
<organism evidence="4 5">
    <name type="scientific">Metamycoplasma alkalescens</name>
    <dbReference type="NCBI Taxonomy" id="45363"/>
    <lineage>
        <taxon>Bacteria</taxon>
        <taxon>Bacillati</taxon>
        <taxon>Mycoplasmatota</taxon>
        <taxon>Mycoplasmoidales</taxon>
        <taxon>Metamycoplasmataceae</taxon>
        <taxon>Metamycoplasma</taxon>
    </lineage>
</organism>
<proteinExistence type="predicted"/>
<feature type="binding site" evidence="2">
    <location>
        <begin position="145"/>
        <end position="149"/>
    </location>
    <ligand>
        <name>ATP</name>
        <dbReference type="ChEBI" id="CHEBI:30616"/>
    </ligand>
</feature>
<reference evidence="4 5" key="1">
    <citation type="submission" date="2018-06" db="EMBL/GenBank/DDBJ databases">
        <title>Genomic Encyclopedia of Archaeal and Bacterial Type Strains, Phase II (KMG-II): from individual species to whole genera.</title>
        <authorList>
            <person name="Goeker M."/>
        </authorList>
    </citation>
    <scope>NUCLEOTIDE SEQUENCE [LARGE SCALE GENOMIC DNA]</scope>
    <source>
        <strain evidence="4 5">ATCC 29103</strain>
    </source>
</reference>
<evidence type="ECO:0000256" key="1">
    <source>
        <dbReference type="PIRSR" id="PIRSR000705-1"/>
    </source>
</evidence>
<accession>A0A318U5F6</accession>
<dbReference type="PANTHER" id="PTHR10513">
    <property type="entry name" value="DEOXYNUCLEOSIDE KINASE"/>
    <property type="match status" value="1"/>
</dbReference>
<feature type="binding site" evidence="2">
    <location>
        <begin position="7"/>
        <end position="15"/>
    </location>
    <ligand>
        <name>ATP</name>
        <dbReference type="ChEBI" id="CHEBI:30616"/>
    </ligand>
</feature>
<dbReference type="GO" id="GO:0005524">
    <property type="term" value="F:ATP binding"/>
    <property type="evidence" value="ECO:0007669"/>
    <property type="project" value="UniProtKB-KW"/>
</dbReference>
<sequence>MVIGISGMIAAGKSSLAKKLNQHYPNSMILHEFDDNDEVFNTFLKWLYEKRPNLTIGFQSYIIENHSDKFANIFKELQTKENKDRHLFLDRFSVEHYIFAKIILEQKNKKYLEAYDALFSKLITKEELPELVIFLNINFNTFKKRIFERGRKEEIENWDLNFEYFKNLHENYYKMFKTLADRFQLNFKTIETDELSEEDVFKQVIKIIDEEEKLCQMRQLIQE</sequence>
<name>A0A318U5F6_9BACT</name>
<keyword evidence="2" id="KW-0067">ATP-binding</keyword>
<gene>
    <name evidence="4" type="ORF">BCF88_10454</name>
</gene>
<feature type="active site" description="Proton acceptor" evidence="1">
    <location>
        <position position="84"/>
    </location>
</feature>
<keyword evidence="2" id="KW-0547">Nucleotide-binding</keyword>
<evidence type="ECO:0000256" key="2">
    <source>
        <dbReference type="PIRSR" id="PIRSR000705-3"/>
    </source>
</evidence>
<dbReference type="AlphaFoldDB" id="A0A318U5F6"/>
<feature type="domain" description="Deoxynucleoside kinase" evidence="3">
    <location>
        <begin position="3"/>
        <end position="207"/>
    </location>
</feature>
<evidence type="ECO:0000259" key="3">
    <source>
        <dbReference type="Pfam" id="PF01712"/>
    </source>
</evidence>
<dbReference type="RefSeq" id="WP_110858251.1">
    <property type="nucleotide sequence ID" value="NZ_CP190015.1"/>
</dbReference>
<keyword evidence="4" id="KW-0808">Transferase</keyword>